<dbReference type="PANTHER" id="PTHR30026">
    <property type="entry name" value="OUTER MEMBRANE PROTEIN TOLC"/>
    <property type="match status" value="1"/>
</dbReference>
<accession>A0AB33IU71</accession>
<dbReference type="Gene3D" id="1.20.1600.10">
    <property type="entry name" value="Outer membrane efflux proteins (OEP)"/>
    <property type="match status" value="1"/>
</dbReference>
<dbReference type="InterPro" id="IPR051906">
    <property type="entry name" value="TolC-like"/>
</dbReference>
<organism evidence="8">
    <name type="scientific">Prevotella sp. GTC17253</name>
    <dbReference type="NCBI Taxonomy" id="3236793"/>
    <lineage>
        <taxon>Bacteria</taxon>
        <taxon>Pseudomonadati</taxon>
        <taxon>Bacteroidota</taxon>
        <taxon>Bacteroidia</taxon>
        <taxon>Bacteroidales</taxon>
        <taxon>Prevotellaceae</taxon>
        <taxon>Prevotella</taxon>
    </lineage>
</organism>
<comment type="subcellular location">
    <subcellularLocation>
        <location evidence="1">Cell outer membrane</location>
    </subcellularLocation>
</comment>
<evidence type="ECO:0000256" key="4">
    <source>
        <dbReference type="ARBA" id="ARBA00022452"/>
    </source>
</evidence>
<dbReference type="Pfam" id="PF02321">
    <property type="entry name" value="OEP"/>
    <property type="match status" value="2"/>
</dbReference>
<keyword evidence="6" id="KW-0472">Membrane</keyword>
<evidence type="ECO:0000256" key="3">
    <source>
        <dbReference type="ARBA" id="ARBA00022448"/>
    </source>
</evidence>
<dbReference type="EMBL" id="AP035785">
    <property type="protein sequence ID" value="BFO72122.1"/>
    <property type="molecule type" value="Genomic_DNA"/>
</dbReference>
<name>A0AB33IU71_9BACT</name>
<reference evidence="8" key="1">
    <citation type="submission" date="2024-07" db="EMBL/GenBank/DDBJ databases">
        <title>Complete genome sequence of Prevotella sp. YM-2024 GTC17253.</title>
        <authorList>
            <person name="Hayashi M."/>
            <person name="Muto Y."/>
            <person name="Tanaka K."/>
            <person name="Niwa H."/>
        </authorList>
    </citation>
    <scope>NUCLEOTIDE SEQUENCE</scope>
    <source>
        <strain evidence="8">GTC17253</strain>
    </source>
</reference>
<evidence type="ECO:0000256" key="6">
    <source>
        <dbReference type="ARBA" id="ARBA00023136"/>
    </source>
</evidence>
<dbReference type="InterPro" id="IPR003423">
    <property type="entry name" value="OMP_efflux"/>
</dbReference>
<keyword evidence="7" id="KW-0998">Cell outer membrane</keyword>
<evidence type="ECO:0000256" key="7">
    <source>
        <dbReference type="ARBA" id="ARBA00023237"/>
    </source>
</evidence>
<evidence type="ECO:0000256" key="1">
    <source>
        <dbReference type="ARBA" id="ARBA00004442"/>
    </source>
</evidence>
<protein>
    <submittedName>
        <fullName evidence="8">TolC family protein</fullName>
    </submittedName>
</protein>
<dbReference type="GO" id="GO:0009279">
    <property type="term" value="C:cell outer membrane"/>
    <property type="evidence" value="ECO:0007669"/>
    <property type="project" value="UniProtKB-SubCell"/>
</dbReference>
<keyword evidence="5" id="KW-0812">Transmembrane</keyword>
<evidence type="ECO:0000256" key="2">
    <source>
        <dbReference type="ARBA" id="ARBA00007613"/>
    </source>
</evidence>
<evidence type="ECO:0000256" key="5">
    <source>
        <dbReference type="ARBA" id="ARBA00022692"/>
    </source>
</evidence>
<keyword evidence="3" id="KW-0813">Transport</keyword>
<evidence type="ECO:0000313" key="8">
    <source>
        <dbReference type="EMBL" id="BFO72122.1"/>
    </source>
</evidence>
<dbReference type="PANTHER" id="PTHR30026:SF20">
    <property type="entry name" value="OUTER MEMBRANE PROTEIN TOLC"/>
    <property type="match status" value="1"/>
</dbReference>
<proteinExistence type="inferred from homology"/>
<comment type="similarity">
    <text evidence="2">Belongs to the outer membrane factor (OMF) (TC 1.B.17) family.</text>
</comment>
<dbReference type="SUPFAM" id="SSF56954">
    <property type="entry name" value="Outer membrane efflux proteins (OEP)"/>
    <property type="match status" value="1"/>
</dbReference>
<dbReference type="GO" id="GO:1990281">
    <property type="term" value="C:efflux pump complex"/>
    <property type="evidence" value="ECO:0007669"/>
    <property type="project" value="TreeGrafter"/>
</dbReference>
<dbReference type="GO" id="GO:0015562">
    <property type="term" value="F:efflux transmembrane transporter activity"/>
    <property type="evidence" value="ECO:0007669"/>
    <property type="project" value="InterPro"/>
</dbReference>
<keyword evidence="4" id="KW-1134">Transmembrane beta strand</keyword>
<gene>
    <name evidence="8" type="ORF">GTC17253_20880</name>
</gene>
<sequence length="413" mass="47132">MEACIAYAQKHGTAIRKQLIETDNALLDRQTALAGFLPKVSGSVSTQYSWGRNVDPQTNTYNTVNTFNNYYQLEASLTLFDGGSTWAAYRRALMSRRQQLNELDRIRLDRQTEVMTKFVDAVYYGKMMTLMTEKLDDSRQLLQKTQRMETLGMKSLPDVAQAEAQVAEDEYNLVHHQHLHAAALMSLKSAMNYPLADSLTIDTTTINRIVRPTDAATIYASASLYHPQALAAYYSQQVAVSEYRQQRGSLFPRLSLSAGVSTNYYRNLSSRAASASFGSQFHNNMGEYVYASVSIPLFNYALYSGLRRARNKIRMAEIDREETLRRLHDDIYQAIMDRDGYAGELRQMQRKVGSDSLAWHLSRRKYEEGMLSVFDLRTSANTLLESRTRLLQMQMMYVVKSRLVESFETGTTK</sequence>
<dbReference type="GO" id="GO:0015288">
    <property type="term" value="F:porin activity"/>
    <property type="evidence" value="ECO:0007669"/>
    <property type="project" value="TreeGrafter"/>
</dbReference>
<dbReference type="AlphaFoldDB" id="A0AB33IU71"/>